<dbReference type="Gene3D" id="3.40.1440.10">
    <property type="entry name" value="GIY-YIG endonuclease"/>
    <property type="match status" value="1"/>
</dbReference>
<protein>
    <submittedName>
        <fullName evidence="4">DNA polymerase-3 subunit epsilon</fullName>
    </submittedName>
</protein>
<feature type="domain" description="GIY-YIG" evidence="3">
    <location>
        <begin position="220"/>
        <end position="310"/>
    </location>
</feature>
<evidence type="ECO:0000256" key="1">
    <source>
        <dbReference type="ARBA" id="ARBA00022839"/>
    </source>
</evidence>
<dbReference type="GO" id="GO:0003887">
    <property type="term" value="F:DNA-directed DNA polymerase activity"/>
    <property type="evidence" value="ECO:0007669"/>
    <property type="project" value="InterPro"/>
</dbReference>
<evidence type="ECO:0000313" key="5">
    <source>
        <dbReference type="Proteomes" id="UP000198504"/>
    </source>
</evidence>
<dbReference type="NCBIfam" id="NF005905">
    <property type="entry name" value="PRK07883.1-3"/>
    <property type="match status" value="1"/>
</dbReference>
<dbReference type="FunFam" id="3.30.420.10:FF:000045">
    <property type="entry name" value="3'-5' exonuclease DinG"/>
    <property type="match status" value="1"/>
</dbReference>
<dbReference type="GO" id="GO:0006289">
    <property type="term" value="P:nucleotide-excision repair"/>
    <property type="evidence" value="ECO:0007669"/>
    <property type="project" value="InterPro"/>
</dbReference>
<organism evidence="4 5">
    <name type="scientific">Microlunatus flavus</name>
    <dbReference type="NCBI Taxonomy" id="1036181"/>
    <lineage>
        <taxon>Bacteria</taxon>
        <taxon>Bacillati</taxon>
        <taxon>Actinomycetota</taxon>
        <taxon>Actinomycetes</taxon>
        <taxon>Propionibacteriales</taxon>
        <taxon>Propionibacteriaceae</taxon>
        <taxon>Microlunatus</taxon>
    </lineage>
</organism>
<proteinExistence type="predicted"/>
<evidence type="ECO:0000256" key="2">
    <source>
        <dbReference type="SAM" id="MobiDB-lite"/>
    </source>
</evidence>
<evidence type="ECO:0000313" key="4">
    <source>
        <dbReference type="EMBL" id="SEQ63061.1"/>
    </source>
</evidence>
<dbReference type="GO" id="GO:0004527">
    <property type="term" value="F:exonuclease activity"/>
    <property type="evidence" value="ECO:0007669"/>
    <property type="project" value="UniProtKB-KW"/>
</dbReference>
<dbReference type="SMART" id="SM00465">
    <property type="entry name" value="GIYc"/>
    <property type="match status" value="1"/>
</dbReference>
<dbReference type="InterPro" id="IPR047296">
    <property type="entry name" value="GIY-YIG_UvrC_Cho"/>
</dbReference>
<dbReference type="InterPro" id="IPR013520">
    <property type="entry name" value="Ribonucl_H"/>
</dbReference>
<dbReference type="SUPFAM" id="SSF82771">
    <property type="entry name" value="GIY-YIG endonuclease"/>
    <property type="match status" value="1"/>
</dbReference>
<dbReference type="InterPro" id="IPR036397">
    <property type="entry name" value="RNaseH_sf"/>
</dbReference>
<gene>
    <name evidence="4" type="ORF">SAMN05421756_104302</name>
</gene>
<dbReference type="NCBIfam" id="NF005907">
    <property type="entry name" value="PRK07883.1-5"/>
    <property type="match status" value="1"/>
</dbReference>
<dbReference type="OrthoDB" id="9803913at2"/>
<dbReference type="Proteomes" id="UP000198504">
    <property type="component" value="Unassembled WGS sequence"/>
</dbReference>
<dbReference type="SUPFAM" id="SSF53098">
    <property type="entry name" value="Ribonuclease H-like"/>
    <property type="match status" value="1"/>
</dbReference>
<keyword evidence="5" id="KW-1185">Reference proteome</keyword>
<keyword evidence="1" id="KW-0269">Exonuclease</keyword>
<feature type="region of interest" description="Disordered" evidence="2">
    <location>
        <begin position="577"/>
        <end position="600"/>
    </location>
</feature>
<dbReference type="RefSeq" id="WP_091180490.1">
    <property type="nucleotide sequence ID" value="NZ_FOFA01000004.1"/>
</dbReference>
<dbReference type="Gene3D" id="3.30.420.10">
    <property type="entry name" value="Ribonuclease H-like superfamily/Ribonuclease H"/>
    <property type="match status" value="1"/>
</dbReference>
<reference evidence="5" key="1">
    <citation type="submission" date="2016-10" db="EMBL/GenBank/DDBJ databases">
        <authorList>
            <person name="Varghese N."/>
            <person name="Submissions S."/>
        </authorList>
    </citation>
    <scope>NUCLEOTIDE SEQUENCE [LARGE SCALE GENOMIC DNA]</scope>
    <source>
        <strain evidence="5">CGMCC 4.6856</strain>
    </source>
</reference>
<dbReference type="InterPro" id="IPR012337">
    <property type="entry name" value="RNaseH-like_sf"/>
</dbReference>
<sequence length="600" mass="65206">MTTAPAQASFDDLGTLLADLTYVVVDLETTGGAETDRITEIGAVKVRGGEVLGEFQTLVNPRTDVPPLIAVLTGITNAMVAAAPPLREVLPAFLAFAQGCVVVAHNAPFDTGFLRRACEGLGYAYPRWPVLDTATLARVILLRDEVPNCKLGTLARHFRTAVTPNHRALTDAQATVDVLHGLMERVGNLGVHTLEDLQEFSRQVSPQRRARRTWAKDVPETAGVYLFVAEHEAGTGTPGGEAQRHVLYVGKSKNLRARVRTYFTAAEKRRRMDEMVRLATGVETIPCLTQLQADVLELRLIAAHAPRYNRRSKFPERVSWVKITDEAFPRLSIVAGVRDDGATYFGPFGRRQAAEDVVLAVYDGFPLRQCTARLSPTKPSAACALAGMRRCCAPCDGSVDRETYADLVEQVRGALCSDPRPAVRAVSARLTRLVGERRFEEAETIRRRLETLARTARRFHRVSSLAACPEIVAARREGDGWDIHVIRHGRLASTGVASRHDVPQAVARSTVATAETVRPAPGPLPAASIEETEQIADWLEQPGVRIMQIEGDWAWPLNAVLDHETFVHHALGGDAGPGAHLDAGSDPSPDAPPAYASLGA</sequence>
<accession>A0A1H9HL22</accession>
<dbReference type="PROSITE" id="PS50164">
    <property type="entry name" value="GIY_YIG"/>
    <property type="match status" value="1"/>
</dbReference>
<dbReference type="InterPro" id="IPR035901">
    <property type="entry name" value="GIY-YIG_endonuc_sf"/>
</dbReference>
<dbReference type="PANTHER" id="PTHR30562:SF1">
    <property type="entry name" value="UVRABC SYSTEM PROTEIN C"/>
    <property type="match status" value="1"/>
</dbReference>
<dbReference type="CDD" id="cd06127">
    <property type="entry name" value="DEDDh"/>
    <property type="match status" value="1"/>
</dbReference>
<dbReference type="InterPro" id="IPR000305">
    <property type="entry name" value="GIY-YIG_endonuc"/>
</dbReference>
<dbReference type="InterPro" id="IPR006054">
    <property type="entry name" value="DnaQ"/>
</dbReference>
<dbReference type="NCBIfam" id="TIGR00573">
    <property type="entry name" value="dnaq"/>
    <property type="match status" value="1"/>
</dbReference>
<keyword evidence="1" id="KW-0378">Hydrolase</keyword>
<name>A0A1H9HL22_9ACTN</name>
<evidence type="ECO:0000259" key="3">
    <source>
        <dbReference type="PROSITE" id="PS50164"/>
    </source>
</evidence>
<dbReference type="GO" id="GO:0006260">
    <property type="term" value="P:DNA replication"/>
    <property type="evidence" value="ECO:0007669"/>
    <property type="project" value="InterPro"/>
</dbReference>
<dbReference type="GO" id="GO:0009380">
    <property type="term" value="C:excinuclease repair complex"/>
    <property type="evidence" value="ECO:0007669"/>
    <property type="project" value="TreeGrafter"/>
</dbReference>
<dbReference type="CDD" id="cd10434">
    <property type="entry name" value="GIY-YIG_UvrC_Cho"/>
    <property type="match status" value="1"/>
</dbReference>
<dbReference type="Pfam" id="PF00929">
    <property type="entry name" value="RNase_T"/>
    <property type="match status" value="1"/>
</dbReference>
<dbReference type="AlphaFoldDB" id="A0A1H9HL22"/>
<dbReference type="SMART" id="SM00479">
    <property type="entry name" value="EXOIII"/>
    <property type="match status" value="1"/>
</dbReference>
<keyword evidence="1" id="KW-0540">Nuclease</keyword>
<feature type="compositionally biased region" description="Low complexity" evidence="2">
    <location>
        <begin position="582"/>
        <end position="600"/>
    </location>
</feature>
<dbReference type="PANTHER" id="PTHR30562">
    <property type="entry name" value="UVRC/OXIDOREDUCTASE"/>
    <property type="match status" value="1"/>
</dbReference>
<dbReference type="EMBL" id="FOFA01000004">
    <property type="protein sequence ID" value="SEQ63061.1"/>
    <property type="molecule type" value="Genomic_DNA"/>
</dbReference>
<dbReference type="GO" id="GO:0003677">
    <property type="term" value="F:DNA binding"/>
    <property type="evidence" value="ECO:0007669"/>
    <property type="project" value="InterPro"/>
</dbReference>
<dbReference type="STRING" id="1036181.SAMN05421756_104302"/>
<dbReference type="InterPro" id="IPR050066">
    <property type="entry name" value="UvrABC_protein_C"/>
</dbReference>